<dbReference type="AlphaFoldDB" id="A0A9N7Y5G5"/>
<proteinExistence type="predicted"/>
<reference evidence="2" key="1">
    <citation type="submission" date="2020-03" db="EMBL/GenBank/DDBJ databases">
        <authorList>
            <person name="Weist P."/>
        </authorList>
    </citation>
    <scope>NUCLEOTIDE SEQUENCE</scope>
</reference>
<gene>
    <name evidence="2" type="ORF">PLEPLA_LOCUS1103</name>
</gene>
<evidence type="ECO:0000313" key="3">
    <source>
        <dbReference type="Proteomes" id="UP001153269"/>
    </source>
</evidence>
<evidence type="ECO:0000313" key="2">
    <source>
        <dbReference type="EMBL" id="CAB1413403.1"/>
    </source>
</evidence>
<sequence length="166" mass="19410">MACKGEKCALGWRLQLCCLEHCPTAVWFRRESPSSPASHQWCISHEVSVSEDRLSLLDEEWNPPADHQRRRSSLQCRRLLNDLGRRMLLRHASTKEPLCAEEIRTYDHLYNPSLTEYKDAQMACNSWKEISANVGLQVDECTKLWRKIRDNLSSRKRLEEPQGRCK</sequence>
<accession>A0A9N7Y5G5</accession>
<comment type="caution">
    <text evidence="2">The sequence shown here is derived from an EMBL/GenBank/DDBJ whole genome shotgun (WGS) entry which is preliminary data.</text>
</comment>
<protein>
    <recommendedName>
        <fullName evidence="1">MADF domain-containing protein</fullName>
    </recommendedName>
</protein>
<name>A0A9N7Y5G5_PLEPL</name>
<organism evidence="2 3">
    <name type="scientific">Pleuronectes platessa</name>
    <name type="common">European plaice</name>
    <dbReference type="NCBI Taxonomy" id="8262"/>
    <lineage>
        <taxon>Eukaryota</taxon>
        <taxon>Metazoa</taxon>
        <taxon>Chordata</taxon>
        <taxon>Craniata</taxon>
        <taxon>Vertebrata</taxon>
        <taxon>Euteleostomi</taxon>
        <taxon>Actinopterygii</taxon>
        <taxon>Neopterygii</taxon>
        <taxon>Teleostei</taxon>
        <taxon>Neoteleostei</taxon>
        <taxon>Acanthomorphata</taxon>
        <taxon>Carangaria</taxon>
        <taxon>Pleuronectiformes</taxon>
        <taxon>Pleuronectoidei</taxon>
        <taxon>Pleuronectidae</taxon>
        <taxon>Pleuronectes</taxon>
    </lineage>
</organism>
<dbReference type="EMBL" id="CADEAL010000052">
    <property type="protein sequence ID" value="CAB1413403.1"/>
    <property type="molecule type" value="Genomic_DNA"/>
</dbReference>
<keyword evidence="3" id="KW-1185">Reference proteome</keyword>
<dbReference type="InterPro" id="IPR006578">
    <property type="entry name" value="MADF-dom"/>
</dbReference>
<dbReference type="Pfam" id="PF10545">
    <property type="entry name" value="MADF_DNA_bdg"/>
    <property type="match status" value="1"/>
</dbReference>
<dbReference type="PROSITE" id="PS51029">
    <property type="entry name" value="MADF"/>
    <property type="match status" value="1"/>
</dbReference>
<feature type="domain" description="MADF" evidence="1">
    <location>
        <begin position="98"/>
        <end position="166"/>
    </location>
</feature>
<dbReference type="Proteomes" id="UP001153269">
    <property type="component" value="Unassembled WGS sequence"/>
</dbReference>
<evidence type="ECO:0000259" key="1">
    <source>
        <dbReference type="PROSITE" id="PS51029"/>
    </source>
</evidence>